<feature type="region of interest" description="Disordered" evidence="1">
    <location>
        <begin position="27"/>
        <end position="135"/>
    </location>
</feature>
<sequence length="250" mass="26853">MPSPTQPASFHGGYNIYDTEPIIYSPTHIMPTARGHGKTHSTPPPGPHLEAAPTDTKADTDMADAAQFTSETPQSSPQTRSARRRAQRQRQRHRKRERRVQELQSEDAAGEASTEPEPPASSSSPASSHPHGIGSAATTTVAPYISSFSPSGIPLLAHGIANPAGMNPEVWNVFAGGLNPGEPARIGNEVFELMMAEGKVEEEPELEPEPEPKRKKNRRRGGRGGRRGGRGGGQGGTGKKAVWDNNKHWV</sequence>
<organism evidence="2 3">
    <name type="scientific">Curvularia kusanoi</name>
    <name type="common">Cochliobolus kusanoi</name>
    <dbReference type="NCBI Taxonomy" id="90978"/>
    <lineage>
        <taxon>Eukaryota</taxon>
        <taxon>Fungi</taxon>
        <taxon>Dikarya</taxon>
        <taxon>Ascomycota</taxon>
        <taxon>Pezizomycotina</taxon>
        <taxon>Dothideomycetes</taxon>
        <taxon>Pleosporomycetidae</taxon>
        <taxon>Pleosporales</taxon>
        <taxon>Pleosporineae</taxon>
        <taxon>Pleosporaceae</taxon>
        <taxon>Curvularia</taxon>
    </lineage>
</organism>
<dbReference type="Proteomes" id="UP000801428">
    <property type="component" value="Unassembled WGS sequence"/>
</dbReference>
<feature type="region of interest" description="Disordered" evidence="1">
    <location>
        <begin position="198"/>
        <end position="250"/>
    </location>
</feature>
<evidence type="ECO:0000313" key="3">
    <source>
        <dbReference type="Proteomes" id="UP000801428"/>
    </source>
</evidence>
<dbReference type="AlphaFoldDB" id="A0A9P4TJ13"/>
<comment type="caution">
    <text evidence="2">The sequence shown here is derived from an EMBL/GenBank/DDBJ whole genome shotgun (WGS) entry which is preliminary data.</text>
</comment>
<dbReference type="EMBL" id="SWKU01000007">
    <property type="protein sequence ID" value="KAF3005170.1"/>
    <property type="molecule type" value="Genomic_DNA"/>
</dbReference>
<feature type="compositionally biased region" description="Low complexity" evidence="1">
    <location>
        <begin position="110"/>
        <end position="135"/>
    </location>
</feature>
<evidence type="ECO:0000256" key="1">
    <source>
        <dbReference type="SAM" id="MobiDB-lite"/>
    </source>
</evidence>
<proteinExistence type="predicted"/>
<feature type="compositionally biased region" description="Basic residues" evidence="1">
    <location>
        <begin position="213"/>
        <end position="229"/>
    </location>
</feature>
<feature type="compositionally biased region" description="Basic residues" evidence="1">
    <location>
        <begin position="81"/>
        <end position="98"/>
    </location>
</feature>
<keyword evidence="3" id="KW-1185">Reference proteome</keyword>
<feature type="compositionally biased region" description="Acidic residues" evidence="1">
    <location>
        <begin position="200"/>
        <end position="209"/>
    </location>
</feature>
<reference evidence="2" key="1">
    <citation type="submission" date="2019-04" db="EMBL/GenBank/DDBJ databases">
        <title>Sequencing of skin fungus with MAO and IRED activity.</title>
        <authorList>
            <person name="Marsaioli A.J."/>
            <person name="Bonatto J.M.C."/>
            <person name="Reis Junior O."/>
        </authorList>
    </citation>
    <scope>NUCLEOTIDE SEQUENCE</scope>
    <source>
        <strain evidence="2">30M1</strain>
    </source>
</reference>
<evidence type="ECO:0000313" key="2">
    <source>
        <dbReference type="EMBL" id="KAF3005170.1"/>
    </source>
</evidence>
<name>A0A9P4TJ13_CURKU</name>
<feature type="compositionally biased region" description="Basic and acidic residues" evidence="1">
    <location>
        <begin position="241"/>
        <end position="250"/>
    </location>
</feature>
<protein>
    <submittedName>
        <fullName evidence="2">Uncharacterized protein</fullName>
    </submittedName>
</protein>
<gene>
    <name evidence="2" type="ORF">E8E13_010621</name>
</gene>
<accession>A0A9P4TJ13</accession>